<evidence type="ECO:0000256" key="2">
    <source>
        <dbReference type="SAM" id="SignalP"/>
    </source>
</evidence>
<sequence length="341" mass="36344">MPCMRNLTAFLTSLLFPSLVHSTIFLTVDGNATLDVYKPISWTRSLADPETFLLVNVVLTTDATHGTQELLRTNGTTSGTSQVVAHFPGTHHVFAFLDSTSVTADAIPLATSNDFEVNPAPTSSTSTGLIATITTNSSVPATIVTVTASSPIKAASHLNTPALAGGIVGAAVVVLLIIAAIWYFLRGRRKVTVTIDNTAVSNPFTLQSPPNHPPMAPHQMAPFGFEKHGAQPPPMIGTQNMFESVSHQPLATSSRSQNSESMFTSAIATEVNHHRILPKPGGIVHSPTTEADRMAIKLDEAVAEIANIRGELQSLKDSGQTLDPTSDISPPTYEYSYINHQ</sequence>
<gene>
    <name evidence="3" type="ORF">BDZ94DRAFT_1317874</name>
</gene>
<keyword evidence="1" id="KW-1133">Transmembrane helix</keyword>
<keyword evidence="2" id="KW-0732">Signal</keyword>
<name>A0A9P5YJ01_9AGAR</name>
<keyword evidence="1" id="KW-0472">Membrane</keyword>
<dbReference type="AlphaFoldDB" id="A0A9P5YJ01"/>
<evidence type="ECO:0008006" key="5">
    <source>
        <dbReference type="Google" id="ProtNLM"/>
    </source>
</evidence>
<dbReference type="Proteomes" id="UP000807353">
    <property type="component" value="Unassembled WGS sequence"/>
</dbReference>
<evidence type="ECO:0000313" key="3">
    <source>
        <dbReference type="EMBL" id="KAF9468721.1"/>
    </source>
</evidence>
<protein>
    <recommendedName>
        <fullName evidence="5">Mid2 domain-containing protein</fullName>
    </recommendedName>
</protein>
<organism evidence="3 4">
    <name type="scientific">Collybia nuda</name>
    <dbReference type="NCBI Taxonomy" id="64659"/>
    <lineage>
        <taxon>Eukaryota</taxon>
        <taxon>Fungi</taxon>
        <taxon>Dikarya</taxon>
        <taxon>Basidiomycota</taxon>
        <taxon>Agaricomycotina</taxon>
        <taxon>Agaricomycetes</taxon>
        <taxon>Agaricomycetidae</taxon>
        <taxon>Agaricales</taxon>
        <taxon>Tricholomatineae</taxon>
        <taxon>Clitocybaceae</taxon>
        <taxon>Collybia</taxon>
    </lineage>
</organism>
<evidence type="ECO:0000256" key="1">
    <source>
        <dbReference type="SAM" id="Phobius"/>
    </source>
</evidence>
<comment type="caution">
    <text evidence="3">The sequence shown here is derived from an EMBL/GenBank/DDBJ whole genome shotgun (WGS) entry which is preliminary data.</text>
</comment>
<dbReference type="EMBL" id="MU150232">
    <property type="protein sequence ID" value="KAF9468721.1"/>
    <property type="molecule type" value="Genomic_DNA"/>
</dbReference>
<feature type="transmembrane region" description="Helical" evidence="1">
    <location>
        <begin position="162"/>
        <end position="185"/>
    </location>
</feature>
<feature type="signal peptide" evidence="2">
    <location>
        <begin position="1"/>
        <end position="22"/>
    </location>
</feature>
<proteinExistence type="predicted"/>
<reference evidence="3" key="1">
    <citation type="submission" date="2020-11" db="EMBL/GenBank/DDBJ databases">
        <authorList>
            <consortium name="DOE Joint Genome Institute"/>
            <person name="Ahrendt S."/>
            <person name="Riley R."/>
            <person name="Andreopoulos W."/>
            <person name="Labutti K."/>
            <person name="Pangilinan J."/>
            <person name="Ruiz-Duenas F.J."/>
            <person name="Barrasa J.M."/>
            <person name="Sanchez-Garcia M."/>
            <person name="Camarero S."/>
            <person name="Miyauchi S."/>
            <person name="Serrano A."/>
            <person name="Linde D."/>
            <person name="Babiker R."/>
            <person name="Drula E."/>
            <person name="Ayuso-Fernandez I."/>
            <person name="Pacheco R."/>
            <person name="Padilla G."/>
            <person name="Ferreira P."/>
            <person name="Barriuso J."/>
            <person name="Kellner H."/>
            <person name="Castanera R."/>
            <person name="Alfaro M."/>
            <person name="Ramirez L."/>
            <person name="Pisabarro A.G."/>
            <person name="Kuo A."/>
            <person name="Tritt A."/>
            <person name="Lipzen A."/>
            <person name="He G."/>
            <person name="Yan M."/>
            <person name="Ng V."/>
            <person name="Cullen D."/>
            <person name="Martin F."/>
            <person name="Rosso M.-N."/>
            <person name="Henrissat B."/>
            <person name="Hibbett D."/>
            <person name="Martinez A.T."/>
            <person name="Grigoriev I.V."/>
        </authorList>
    </citation>
    <scope>NUCLEOTIDE SEQUENCE</scope>
    <source>
        <strain evidence="3">CBS 247.69</strain>
    </source>
</reference>
<feature type="chain" id="PRO_5040491605" description="Mid2 domain-containing protein" evidence="2">
    <location>
        <begin position="23"/>
        <end position="341"/>
    </location>
</feature>
<evidence type="ECO:0000313" key="4">
    <source>
        <dbReference type="Proteomes" id="UP000807353"/>
    </source>
</evidence>
<keyword evidence="4" id="KW-1185">Reference proteome</keyword>
<accession>A0A9P5YJ01</accession>
<keyword evidence="1" id="KW-0812">Transmembrane</keyword>